<dbReference type="KEGG" id="shg:Sph21_4824"/>
<dbReference type="AlphaFoldDB" id="F4C6A8"/>
<dbReference type="InterPro" id="IPR003675">
    <property type="entry name" value="Rce1/LyrA-like_dom"/>
</dbReference>
<accession>F4C6A8</accession>
<dbReference type="Pfam" id="PF02517">
    <property type="entry name" value="Rce1-like"/>
    <property type="match status" value="1"/>
</dbReference>
<evidence type="ECO:0000313" key="3">
    <source>
        <dbReference type="EMBL" id="ADZ81331.1"/>
    </source>
</evidence>
<gene>
    <name evidence="3" type="ordered locus">Sph21_4824</name>
</gene>
<feature type="transmembrane region" description="Helical" evidence="1">
    <location>
        <begin position="27"/>
        <end position="52"/>
    </location>
</feature>
<keyword evidence="1" id="KW-0472">Membrane</keyword>
<evidence type="ECO:0000256" key="1">
    <source>
        <dbReference type="SAM" id="Phobius"/>
    </source>
</evidence>
<dbReference type="eggNOG" id="COG1266">
    <property type="taxonomic scope" value="Bacteria"/>
</dbReference>
<protein>
    <submittedName>
        <fullName evidence="3">Abortive infection protein</fullName>
    </submittedName>
</protein>
<feature type="transmembrane region" description="Helical" evidence="1">
    <location>
        <begin position="174"/>
        <end position="192"/>
    </location>
</feature>
<feature type="transmembrane region" description="Helical" evidence="1">
    <location>
        <begin position="251"/>
        <end position="272"/>
    </location>
</feature>
<feature type="transmembrane region" description="Helical" evidence="1">
    <location>
        <begin position="142"/>
        <end position="162"/>
    </location>
</feature>
<organism evidence="3">
    <name type="scientific">Sphingobacterium sp. (strain 21)</name>
    <dbReference type="NCBI Taxonomy" id="743722"/>
    <lineage>
        <taxon>Bacteria</taxon>
        <taxon>Pseudomonadati</taxon>
        <taxon>Bacteroidota</taxon>
        <taxon>Sphingobacteriia</taxon>
        <taxon>Sphingobacteriales</taxon>
        <taxon>Sphingobacteriaceae</taxon>
        <taxon>Sphingobacterium</taxon>
    </lineage>
</organism>
<dbReference type="HOGENOM" id="CLU_055401_0_0_10"/>
<dbReference type="PATRIC" id="fig|743722.3.peg.5118"/>
<keyword evidence="1" id="KW-1133">Transmembrane helix</keyword>
<dbReference type="EMBL" id="CP002584">
    <property type="protein sequence ID" value="ADZ81331.1"/>
    <property type="molecule type" value="Genomic_DNA"/>
</dbReference>
<sequence>MCFFIGSSIICFRSTMRAGWAVLLVAYTLAFVTGMVSVIGIAWLLLIAGALYAASRLHGWQQVAAHLIFTVLALLLFKHKLPGFNNLLVFDKIKLSSDAAPYTMYLNLDKPFLGFILFTCFTCFGFTGYAHQPNVKILFKAAALPLLTITSLCLGIGFILHFIAWEPKLPPNSWIWVLNNLLLVAICEEAFFRGYLQGIMGRKFFKEKYSPIALFITAVLFGAAHTSGGPVLMLLAFVAGSGYGWAYYKGGIFAAILAHFLFNVLHFFLFTYPMAA</sequence>
<name>F4C6A8_SPHS2</name>
<keyword evidence="1" id="KW-0812">Transmembrane</keyword>
<feature type="domain" description="CAAX prenyl protease 2/Lysostaphin resistance protein A-like" evidence="2">
    <location>
        <begin position="171"/>
        <end position="265"/>
    </location>
</feature>
<reference evidence="3" key="1">
    <citation type="submission" date="2011-03" db="EMBL/GenBank/DDBJ databases">
        <title>Complete sequence of Sphingobacterium sp. 21.</title>
        <authorList>
            <consortium name="US DOE Joint Genome Institute"/>
            <person name="Lucas S."/>
            <person name="Copeland A."/>
            <person name="Lapidus A."/>
            <person name="Cheng J.-F."/>
            <person name="Goodwin L."/>
            <person name="Pitluck S."/>
            <person name="Davenport K."/>
            <person name="Detter J.C."/>
            <person name="Han C."/>
            <person name="Tapia R."/>
            <person name="Land M."/>
            <person name="Hauser L."/>
            <person name="Kyrpides N."/>
            <person name="Ivanova N."/>
            <person name="Ovchinnikova G."/>
            <person name="Pagani I."/>
            <person name="Siebers A.K."/>
            <person name="Allgaier M."/>
            <person name="Thelen M.P."/>
            <person name="Hugenholtz P."/>
            <person name="Woyke T."/>
        </authorList>
    </citation>
    <scope>NUCLEOTIDE SEQUENCE</scope>
    <source>
        <strain evidence="3">21</strain>
    </source>
</reference>
<proteinExistence type="predicted"/>
<dbReference type="GO" id="GO:0080120">
    <property type="term" value="P:CAAX-box protein maturation"/>
    <property type="evidence" value="ECO:0007669"/>
    <property type="project" value="UniProtKB-ARBA"/>
</dbReference>
<feature type="transmembrane region" description="Helical" evidence="1">
    <location>
        <begin position="112"/>
        <end position="130"/>
    </location>
</feature>
<feature type="transmembrane region" description="Helical" evidence="1">
    <location>
        <begin position="212"/>
        <end position="239"/>
    </location>
</feature>
<dbReference type="GO" id="GO:0004175">
    <property type="term" value="F:endopeptidase activity"/>
    <property type="evidence" value="ECO:0007669"/>
    <property type="project" value="UniProtKB-ARBA"/>
</dbReference>
<evidence type="ECO:0000259" key="2">
    <source>
        <dbReference type="Pfam" id="PF02517"/>
    </source>
</evidence>